<keyword evidence="2" id="KW-1185">Reference proteome</keyword>
<dbReference type="Proteomes" id="UP001060215">
    <property type="component" value="Chromosome 13"/>
</dbReference>
<evidence type="ECO:0000313" key="2">
    <source>
        <dbReference type="Proteomes" id="UP001060215"/>
    </source>
</evidence>
<proteinExistence type="predicted"/>
<reference evidence="1 2" key="1">
    <citation type="journal article" date="2022" name="Plant J.">
        <title>Chromosome-level genome of Camellia lanceoleosa provides a valuable resource for understanding genome evolution and self-incompatibility.</title>
        <authorList>
            <person name="Gong W."/>
            <person name="Xiao S."/>
            <person name="Wang L."/>
            <person name="Liao Z."/>
            <person name="Chang Y."/>
            <person name="Mo W."/>
            <person name="Hu G."/>
            <person name="Li W."/>
            <person name="Zhao G."/>
            <person name="Zhu H."/>
            <person name="Hu X."/>
            <person name="Ji K."/>
            <person name="Xiang X."/>
            <person name="Song Q."/>
            <person name="Yuan D."/>
            <person name="Jin S."/>
            <person name="Zhang L."/>
        </authorList>
    </citation>
    <scope>NUCLEOTIDE SEQUENCE [LARGE SCALE GENOMIC DNA]</scope>
    <source>
        <strain evidence="1">SQ_2022a</strain>
    </source>
</reference>
<dbReference type="EMBL" id="CM045770">
    <property type="protein sequence ID" value="KAI7991425.1"/>
    <property type="molecule type" value="Genomic_DNA"/>
</dbReference>
<protein>
    <submittedName>
        <fullName evidence="1">Uncharacterized protein</fullName>
    </submittedName>
</protein>
<organism evidence="1 2">
    <name type="scientific">Camellia lanceoleosa</name>
    <dbReference type="NCBI Taxonomy" id="1840588"/>
    <lineage>
        <taxon>Eukaryota</taxon>
        <taxon>Viridiplantae</taxon>
        <taxon>Streptophyta</taxon>
        <taxon>Embryophyta</taxon>
        <taxon>Tracheophyta</taxon>
        <taxon>Spermatophyta</taxon>
        <taxon>Magnoliopsida</taxon>
        <taxon>eudicotyledons</taxon>
        <taxon>Gunneridae</taxon>
        <taxon>Pentapetalae</taxon>
        <taxon>asterids</taxon>
        <taxon>Ericales</taxon>
        <taxon>Theaceae</taxon>
        <taxon>Camellia</taxon>
    </lineage>
</organism>
<accession>A0ACC0FRX5</accession>
<comment type="caution">
    <text evidence="1">The sequence shown here is derived from an EMBL/GenBank/DDBJ whole genome shotgun (WGS) entry which is preliminary data.</text>
</comment>
<gene>
    <name evidence="1" type="ORF">LOK49_LG12G02204</name>
</gene>
<evidence type="ECO:0000313" key="1">
    <source>
        <dbReference type="EMBL" id="KAI7991425.1"/>
    </source>
</evidence>
<name>A0ACC0FRX5_9ERIC</name>
<sequence length="278" mass="30769">MELLGPEKVDPANVKLIKKKLSGYSIIWVTKAVPFGYLGVSILFRGKLSRKRGSFSKLQNQLAELIGDKYNLFMVEEPNSEGPDLRWTLCQFWYATQRGIASQINRLPPEVVKYFTDPNAIKPPDMQLLFPFVESALPLAYGVLGVQLFHFKSILLDRKTKVDISLAIPFAGATLSFSMFAVGLLLSSNLNAAGDLVQVPSMLFQAAMICSNGVFLRSVRSNNVDESNFALANLEKPGGWGNGVRGETAVEEAAVVVERKRENGFNFVEKCVVDLSWN</sequence>